<dbReference type="RefSeq" id="WP_126544438.1">
    <property type="nucleotide sequence ID" value="NZ_RXRX01000003.1"/>
</dbReference>
<sequence>MPIQCHNRVLLLLACVAIAAVALPFVNVAPNRLMSGEGKALWQIWSFSPALLAVALGAAVVLSLRSGRAAHWLTLLLCEALFLGLFWSAGQSATLMISAESPLARTSIGSGLWLWMALCLLACSDAIRRLTPVPVWRWLLNAQIWLIPLVLLFSGELNNLSLLKEYANRQEVFDDALSQHLTILFGTLIPALLLGVPLGIWCYRHPARQGRVFTVLNVIQTVPSVALFGLLIAPLAGLARSFPALGDIGIAGTGLTPALIALVLYALLPLVRGVVAGLSQVAPDVLESAHAMGMSARQCFWKIQLPLALPLLIRSLRVVTVQTVGMAVIAALIGAGGFGALVFQGLLSSALDLVLLGVVPTIALAVVLDALFALWLALLGRRAND</sequence>
<proteinExistence type="inferred from homology"/>
<dbReference type="InterPro" id="IPR000515">
    <property type="entry name" value="MetI-like"/>
</dbReference>
<feature type="transmembrane region" description="Helical" evidence="7">
    <location>
        <begin position="215"/>
        <end position="236"/>
    </location>
</feature>
<evidence type="ECO:0000313" key="10">
    <source>
        <dbReference type="Proteomes" id="UP000278241"/>
    </source>
</evidence>
<dbReference type="CDD" id="cd06261">
    <property type="entry name" value="TM_PBP2"/>
    <property type="match status" value="1"/>
</dbReference>
<evidence type="ECO:0000256" key="2">
    <source>
        <dbReference type="ARBA" id="ARBA00022448"/>
    </source>
</evidence>
<comment type="similarity">
    <text evidence="7">Belongs to the binding-protein-dependent transport system permease family.</text>
</comment>
<feature type="transmembrane region" description="Helical" evidence="7">
    <location>
        <begin position="183"/>
        <end position="203"/>
    </location>
</feature>
<dbReference type="InterPro" id="IPR051204">
    <property type="entry name" value="ABC_transp_perm/SBD"/>
</dbReference>
<keyword evidence="5 7" id="KW-1133">Transmembrane helix</keyword>
<dbReference type="Pfam" id="PF00528">
    <property type="entry name" value="BPD_transp_1"/>
    <property type="match status" value="1"/>
</dbReference>
<gene>
    <name evidence="9" type="ORF">EKN94_07205</name>
</gene>
<dbReference type="PANTHER" id="PTHR30177:SF30">
    <property type="entry name" value="GLYCINE BETAINE UPTAKE SYSTEM PERMEASE PROTEIN YEHY"/>
    <property type="match status" value="1"/>
</dbReference>
<keyword evidence="3" id="KW-1003">Cell membrane</keyword>
<keyword evidence="2 7" id="KW-0813">Transport</keyword>
<protein>
    <submittedName>
        <fullName evidence="9">ABC transporter permease</fullName>
    </submittedName>
</protein>
<reference evidence="9 10" key="1">
    <citation type="submission" date="2018-12" db="EMBL/GenBank/DDBJ databases">
        <title>The Batch Genome Submission of Enterobacter spp. strains.</title>
        <authorList>
            <person name="Wei L."/>
            <person name="Wu W."/>
            <person name="Lin J."/>
            <person name="Zhang X."/>
            <person name="Feng Y."/>
            <person name="Zong Z."/>
        </authorList>
    </citation>
    <scope>NUCLEOTIDE SEQUENCE [LARGE SCALE GENOMIC DNA]</scope>
    <source>
        <strain evidence="9 10">WCHEM090044</strain>
    </source>
</reference>
<feature type="transmembrane region" description="Helical" evidence="7">
    <location>
        <begin position="248"/>
        <end position="268"/>
    </location>
</feature>
<accession>A0ABY0AW70</accession>
<feature type="transmembrane region" description="Helical" evidence="7">
    <location>
        <begin position="40"/>
        <end position="62"/>
    </location>
</feature>
<dbReference type="PROSITE" id="PS50928">
    <property type="entry name" value="ABC_TM1"/>
    <property type="match status" value="1"/>
</dbReference>
<evidence type="ECO:0000256" key="7">
    <source>
        <dbReference type="RuleBase" id="RU363032"/>
    </source>
</evidence>
<evidence type="ECO:0000256" key="4">
    <source>
        <dbReference type="ARBA" id="ARBA00022692"/>
    </source>
</evidence>
<dbReference type="PANTHER" id="PTHR30177">
    <property type="entry name" value="GLYCINE BETAINE/L-PROLINE TRANSPORT SYSTEM PERMEASE PROTEIN PROW"/>
    <property type="match status" value="1"/>
</dbReference>
<feature type="transmembrane region" description="Helical" evidence="7">
    <location>
        <begin position="353"/>
        <end position="379"/>
    </location>
</feature>
<name>A0ABY0AW70_9ENTR</name>
<evidence type="ECO:0000256" key="5">
    <source>
        <dbReference type="ARBA" id="ARBA00022989"/>
    </source>
</evidence>
<keyword evidence="10" id="KW-1185">Reference proteome</keyword>
<feature type="domain" description="ABC transmembrane type-1" evidence="8">
    <location>
        <begin position="177"/>
        <end position="377"/>
    </location>
</feature>
<evidence type="ECO:0000259" key="8">
    <source>
        <dbReference type="PROSITE" id="PS50928"/>
    </source>
</evidence>
<dbReference type="SUPFAM" id="SSF161098">
    <property type="entry name" value="MetI-like"/>
    <property type="match status" value="1"/>
</dbReference>
<organism evidence="9 10">
    <name type="scientific">Enterobacter quasimori</name>
    <dbReference type="NCBI Taxonomy" id="2838947"/>
    <lineage>
        <taxon>Bacteria</taxon>
        <taxon>Pseudomonadati</taxon>
        <taxon>Pseudomonadota</taxon>
        <taxon>Gammaproteobacteria</taxon>
        <taxon>Enterobacterales</taxon>
        <taxon>Enterobacteriaceae</taxon>
        <taxon>Enterobacter</taxon>
    </lineage>
</organism>
<evidence type="ECO:0000313" key="9">
    <source>
        <dbReference type="EMBL" id="RTN25692.1"/>
    </source>
</evidence>
<dbReference type="InterPro" id="IPR035906">
    <property type="entry name" value="MetI-like_sf"/>
</dbReference>
<evidence type="ECO:0000256" key="3">
    <source>
        <dbReference type="ARBA" id="ARBA00022519"/>
    </source>
</evidence>
<feature type="transmembrane region" description="Helical" evidence="7">
    <location>
        <begin position="135"/>
        <end position="154"/>
    </location>
</feature>
<feature type="transmembrane region" description="Helical" evidence="7">
    <location>
        <begin position="324"/>
        <end position="347"/>
    </location>
</feature>
<comment type="subcellular location">
    <subcellularLocation>
        <location evidence="1">Cell inner membrane</location>
        <topology evidence="1">Multi-pass membrane protein</topology>
    </subcellularLocation>
    <subcellularLocation>
        <location evidence="7">Cell membrane</location>
        <topology evidence="7">Multi-pass membrane protein</topology>
    </subcellularLocation>
</comment>
<evidence type="ECO:0000256" key="6">
    <source>
        <dbReference type="ARBA" id="ARBA00023136"/>
    </source>
</evidence>
<evidence type="ECO:0000256" key="1">
    <source>
        <dbReference type="ARBA" id="ARBA00004429"/>
    </source>
</evidence>
<keyword evidence="6 7" id="KW-0472">Membrane</keyword>
<keyword evidence="3" id="KW-0997">Cell inner membrane</keyword>
<dbReference type="Proteomes" id="UP000278241">
    <property type="component" value="Unassembled WGS sequence"/>
</dbReference>
<comment type="caution">
    <text evidence="9">The sequence shown here is derived from an EMBL/GenBank/DDBJ whole genome shotgun (WGS) entry which is preliminary data.</text>
</comment>
<feature type="transmembrane region" description="Helical" evidence="7">
    <location>
        <begin position="69"/>
        <end position="90"/>
    </location>
</feature>
<feature type="transmembrane region" description="Helical" evidence="7">
    <location>
        <begin position="102"/>
        <end position="123"/>
    </location>
</feature>
<keyword evidence="4 7" id="KW-0812">Transmembrane</keyword>
<dbReference type="EMBL" id="RXRX01000003">
    <property type="protein sequence ID" value="RTN25692.1"/>
    <property type="molecule type" value="Genomic_DNA"/>
</dbReference>
<dbReference type="Gene3D" id="1.10.3720.10">
    <property type="entry name" value="MetI-like"/>
    <property type="match status" value="1"/>
</dbReference>